<feature type="non-terminal residue" evidence="1">
    <location>
        <position position="16"/>
    </location>
</feature>
<evidence type="ECO:0000313" key="1">
    <source>
        <dbReference type="EMBL" id="CAG7721897.1"/>
    </source>
</evidence>
<comment type="caution">
    <text evidence="1">The sequence shown here is derived from an EMBL/GenBank/DDBJ whole genome shotgun (WGS) entry which is preliminary data.</text>
</comment>
<protein>
    <submittedName>
        <fullName evidence="1">Uncharacterized protein</fullName>
    </submittedName>
</protein>
<sequence>MGCIVVRFIAPLRVTF</sequence>
<reference evidence="1" key="1">
    <citation type="submission" date="2021-06" db="EMBL/GenBank/DDBJ databases">
        <authorList>
            <person name="Hodson N. C."/>
            <person name="Mongue J. A."/>
            <person name="Jaron S. K."/>
        </authorList>
    </citation>
    <scope>NUCLEOTIDE SEQUENCE</scope>
</reference>
<proteinExistence type="predicted"/>
<name>A0A8J2JN47_9HEXA</name>
<dbReference type="AlphaFoldDB" id="A0A8J2JN47"/>
<dbReference type="EMBL" id="CAJVCH010084176">
    <property type="protein sequence ID" value="CAG7721897.1"/>
    <property type="molecule type" value="Genomic_DNA"/>
</dbReference>
<dbReference type="Proteomes" id="UP000708208">
    <property type="component" value="Unassembled WGS sequence"/>
</dbReference>
<evidence type="ECO:0000313" key="2">
    <source>
        <dbReference type="Proteomes" id="UP000708208"/>
    </source>
</evidence>
<organism evidence="1 2">
    <name type="scientific">Allacma fusca</name>
    <dbReference type="NCBI Taxonomy" id="39272"/>
    <lineage>
        <taxon>Eukaryota</taxon>
        <taxon>Metazoa</taxon>
        <taxon>Ecdysozoa</taxon>
        <taxon>Arthropoda</taxon>
        <taxon>Hexapoda</taxon>
        <taxon>Collembola</taxon>
        <taxon>Symphypleona</taxon>
        <taxon>Sminthuridae</taxon>
        <taxon>Allacma</taxon>
    </lineage>
</organism>
<gene>
    <name evidence="1" type="ORF">AFUS01_LOCUS11083</name>
</gene>
<keyword evidence="2" id="KW-1185">Reference proteome</keyword>
<accession>A0A8J2JN47</accession>